<organism evidence="1 2">
    <name type="scientific">Lysobacter niastensis</name>
    <dbReference type="NCBI Taxonomy" id="380629"/>
    <lineage>
        <taxon>Bacteria</taxon>
        <taxon>Pseudomonadati</taxon>
        <taxon>Pseudomonadota</taxon>
        <taxon>Gammaproteobacteria</taxon>
        <taxon>Lysobacterales</taxon>
        <taxon>Lysobacteraceae</taxon>
        <taxon>Lysobacter</taxon>
    </lineage>
</organism>
<keyword evidence="2" id="KW-1185">Reference proteome</keyword>
<evidence type="ECO:0000313" key="2">
    <source>
        <dbReference type="Proteomes" id="UP001251524"/>
    </source>
</evidence>
<comment type="caution">
    <text evidence="1">The sequence shown here is derived from an EMBL/GenBank/DDBJ whole genome shotgun (WGS) entry which is preliminary data.</text>
</comment>
<accession>A0ABU1WC94</accession>
<reference evidence="1 2" key="1">
    <citation type="submission" date="2023-07" db="EMBL/GenBank/DDBJ databases">
        <title>Sorghum-associated microbial communities from plants grown in Nebraska, USA.</title>
        <authorList>
            <person name="Schachtman D."/>
        </authorList>
    </citation>
    <scope>NUCLEOTIDE SEQUENCE [LARGE SCALE GENOMIC DNA]</scope>
    <source>
        <strain evidence="1 2">BE198</strain>
    </source>
</reference>
<proteinExistence type="predicted"/>
<dbReference type="Proteomes" id="UP001251524">
    <property type="component" value="Unassembled WGS sequence"/>
</dbReference>
<evidence type="ECO:0000313" key="1">
    <source>
        <dbReference type="EMBL" id="MDR7135254.1"/>
    </source>
</evidence>
<gene>
    <name evidence="1" type="ORF">J2X06_002463</name>
</gene>
<protein>
    <submittedName>
        <fullName evidence="1">Uncharacterized protein</fullName>
    </submittedName>
</protein>
<name>A0ABU1WC94_9GAMM</name>
<dbReference type="EMBL" id="JAVDVY010000002">
    <property type="protein sequence ID" value="MDR7135254.1"/>
    <property type="molecule type" value="Genomic_DNA"/>
</dbReference>
<sequence length="49" mass="5526">MLVTYQREDEPFNLLCRIPTRPKNEYGGGRVCISTANNSFKPKPLRGSA</sequence>